<evidence type="ECO:0000256" key="2">
    <source>
        <dbReference type="ARBA" id="ARBA00022630"/>
    </source>
</evidence>
<feature type="non-terminal residue" evidence="5">
    <location>
        <position position="1"/>
    </location>
</feature>
<evidence type="ECO:0008006" key="6">
    <source>
        <dbReference type="Google" id="ProtNLM"/>
    </source>
</evidence>
<keyword evidence="4" id="KW-0560">Oxidoreductase</keyword>
<gene>
    <name evidence="5" type="ORF">S01H4_31507</name>
</gene>
<name>X1BI38_9ZZZZ</name>
<proteinExistence type="predicted"/>
<keyword evidence="3" id="KW-0274">FAD</keyword>
<dbReference type="EMBL" id="BART01016373">
    <property type="protein sequence ID" value="GAG80867.1"/>
    <property type="molecule type" value="Genomic_DNA"/>
</dbReference>
<dbReference type="PANTHER" id="PTHR43104">
    <property type="entry name" value="L-2-HYDROXYGLUTARATE DEHYDROGENASE, MITOCHONDRIAL"/>
    <property type="match status" value="1"/>
</dbReference>
<evidence type="ECO:0000313" key="5">
    <source>
        <dbReference type="EMBL" id="GAG80867.1"/>
    </source>
</evidence>
<comment type="caution">
    <text evidence="5">The sequence shown here is derived from an EMBL/GenBank/DDBJ whole genome shotgun (WGS) entry which is preliminary data.</text>
</comment>
<dbReference type="Gene3D" id="3.30.9.10">
    <property type="entry name" value="D-Amino Acid Oxidase, subunit A, domain 2"/>
    <property type="match status" value="1"/>
</dbReference>
<evidence type="ECO:0000256" key="3">
    <source>
        <dbReference type="ARBA" id="ARBA00022827"/>
    </source>
</evidence>
<dbReference type="Gene3D" id="3.50.50.60">
    <property type="entry name" value="FAD/NAD(P)-binding domain"/>
    <property type="match status" value="1"/>
</dbReference>
<dbReference type="PANTHER" id="PTHR43104:SF2">
    <property type="entry name" value="L-2-HYDROXYGLUTARATE DEHYDROGENASE, MITOCHONDRIAL"/>
    <property type="match status" value="1"/>
</dbReference>
<sequence>YGLSEYARAFSKDLFVQRLQRLIPTLRSEDIKPGKAGIRAQAVDYRGRLIDDFEIRKNGNCIHVLNTPSPAATASLAIGEHISQIAEEHFKLTNKVTVYTDADNK</sequence>
<protein>
    <recommendedName>
        <fullName evidence="6">FAD dependent oxidoreductase domain-containing protein</fullName>
    </recommendedName>
</protein>
<dbReference type="GO" id="GO:0005737">
    <property type="term" value="C:cytoplasm"/>
    <property type="evidence" value="ECO:0007669"/>
    <property type="project" value="TreeGrafter"/>
</dbReference>
<evidence type="ECO:0000256" key="4">
    <source>
        <dbReference type="ARBA" id="ARBA00023002"/>
    </source>
</evidence>
<dbReference type="InterPro" id="IPR036188">
    <property type="entry name" value="FAD/NAD-bd_sf"/>
</dbReference>
<reference evidence="5" key="1">
    <citation type="journal article" date="2014" name="Front. Microbiol.">
        <title>High frequency of phylogenetically diverse reductive dehalogenase-homologous genes in deep subseafloor sedimentary metagenomes.</title>
        <authorList>
            <person name="Kawai M."/>
            <person name="Futagami T."/>
            <person name="Toyoda A."/>
            <person name="Takaki Y."/>
            <person name="Nishi S."/>
            <person name="Hori S."/>
            <person name="Arai W."/>
            <person name="Tsubouchi T."/>
            <person name="Morono Y."/>
            <person name="Uchiyama I."/>
            <person name="Ito T."/>
            <person name="Fujiyama A."/>
            <person name="Inagaki F."/>
            <person name="Takami H."/>
        </authorList>
    </citation>
    <scope>NUCLEOTIDE SEQUENCE</scope>
    <source>
        <strain evidence="5">Expedition CK06-06</strain>
    </source>
</reference>
<dbReference type="AlphaFoldDB" id="X1BI38"/>
<keyword evidence="2" id="KW-0285">Flavoprotein</keyword>
<comment type="cofactor">
    <cofactor evidence="1">
        <name>FAD</name>
        <dbReference type="ChEBI" id="CHEBI:57692"/>
    </cofactor>
</comment>
<accession>X1BI38</accession>
<evidence type="ECO:0000256" key="1">
    <source>
        <dbReference type="ARBA" id="ARBA00001974"/>
    </source>
</evidence>
<organism evidence="5">
    <name type="scientific">marine sediment metagenome</name>
    <dbReference type="NCBI Taxonomy" id="412755"/>
    <lineage>
        <taxon>unclassified sequences</taxon>
        <taxon>metagenomes</taxon>
        <taxon>ecological metagenomes</taxon>
    </lineage>
</organism>
<dbReference type="GO" id="GO:0047545">
    <property type="term" value="F:(S)-2-hydroxyglutarate dehydrogenase activity"/>
    <property type="evidence" value="ECO:0007669"/>
    <property type="project" value="TreeGrafter"/>
</dbReference>